<dbReference type="SMART" id="SM00358">
    <property type="entry name" value="DSRM"/>
    <property type="match status" value="1"/>
</dbReference>
<dbReference type="NCBIfam" id="TIGR02191">
    <property type="entry name" value="RNaseIII"/>
    <property type="match status" value="1"/>
</dbReference>
<evidence type="ECO:0000256" key="14">
    <source>
        <dbReference type="ARBA" id="ARBA00022884"/>
    </source>
</evidence>
<dbReference type="CDD" id="cd10845">
    <property type="entry name" value="DSRM_RNAse_III_family"/>
    <property type="match status" value="1"/>
</dbReference>
<gene>
    <name evidence="15 18" type="primary">rnc</name>
    <name evidence="18" type="ORF">GCM10011385_37990</name>
</gene>
<feature type="active site" evidence="15">
    <location>
        <position position="123"/>
    </location>
</feature>
<dbReference type="PANTHER" id="PTHR11207:SF0">
    <property type="entry name" value="RIBONUCLEASE 3"/>
    <property type="match status" value="1"/>
</dbReference>
<keyword evidence="12 15" id="KW-0378">Hydrolase</keyword>
<dbReference type="HAMAP" id="MF_00104">
    <property type="entry name" value="RNase_III"/>
    <property type="match status" value="1"/>
</dbReference>
<dbReference type="GO" id="GO:0010468">
    <property type="term" value="P:regulation of gene expression"/>
    <property type="evidence" value="ECO:0007669"/>
    <property type="project" value="TreeGrafter"/>
</dbReference>
<keyword evidence="13 15" id="KW-0460">Magnesium</keyword>
<dbReference type="PROSITE" id="PS50137">
    <property type="entry name" value="DS_RBD"/>
    <property type="match status" value="1"/>
</dbReference>
<sequence>MSKPSSGKEVVKAVEERIGITLNNIPLLEEAFTHSSARAHADYQRLEFLGDRVLGLVIAEMLFGKFPKATEGELSIRLNGLVNAEVLAEMTDELRLGELIRTGSDVKALAARKQLNIRADVMEALIAAIYLQDGIEGARSFILAHWQERAMSIGQARADAKTALQEWAHQVAGDTPRYVIEERSGPDHEPVFTISVKIKGIADGRGQGRSKREAEQHAALEVLTREGVWKATDV</sequence>
<feature type="binding site" evidence="15">
    <location>
        <position position="123"/>
    </location>
    <ligand>
        <name>Mg(2+)</name>
        <dbReference type="ChEBI" id="CHEBI:18420"/>
    </ligand>
</feature>
<evidence type="ECO:0000256" key="3">
    <source>
        <dbReference type="ARBA" id="ARBA00010183"/>
    </source>
</evidence>
<protein>
    <recommendedName>
        <fullName evidence="15">Ribonuclease 3</fullName>
        <ecNumber evidence="15">3.1.26.3</ecNumber>
    </recommendedName>
    <alternativeName>
        <fullName evidence="15">Ribonuclease III</fullName>
        <shortName evidence="15">RNase III</shortName>
    </alternativeName>
</protein>
<dbReference type="EC" id="3.1.26.3" evidence="15"/>
<feature type="binding site" evidence="15">
    <location>
        <position position="120"/>
    </location>
    <ligand>
        <name>Mg(2+)</name>
        <dbReference type="ChEBI" id="CHEBI:18420"/>
    </ligand>
</feature>
<dbReference type="GO" id="GO:0003725">
    <property type="term" value="F:double-stranded RNA binding"/>
    <property type="evidence" value="ECO:0007669"/>
    <property type="project" value="TreeGrafter"/>
</dbReference>
<keyword evidence="11 15" id="KW-0255">Endonuclease</keyword>
<evidence type="ECO:0000256" key="8">
    <source>
        <dbReference type="ARBA" id="ARBA00022694"/>
    </source>
</evidence>
<dbReference type="PANTHER" id="PTHR11207">
    <property type="entry name" value="RIBONUCLEASE III"/>
    <property type="match status" value="1"/>
</dbReference>
<evidence type="ECO:0000256" key="4">
    <source>
        <dbReference type="ARBA" id="ARBA00011738"/>
    </source>
</evidence>
<dbReference type="CDD" id="cd00593">
    <property type="entry name" value="RIBOc"/>
    <property type="match status" value="1"/>
</dbReference>
<dbReference type="GO" id="GO:0006397">
    <property type="term" value="P:mRNA processing"/>
    <property type="evidence" value="ECO:0007669"/>
    <property type="project" value="UniProtKB-UniRule"/>
</dbReference>
<evidence type="ECO:0000313" key="18">
    <source>
        <dbReference type="EMBL" id="GGA80161.1"/>
    </source>
</evidence>
<dbReference type="GO" id="GO:0004525">
    <property type="term" value="F:ribonuclease III activity"/>
    <property type="evidence" value="ECO:0007669"/>
    <property type="project" value="UniProtKB-UniRule"/>
</dbReference>
<evidence type="ECO:0000256" key="10">
    <source>
        <dbReference type="ARBA" id="ARBA00022723"/>
    </source>
</evidence>
<feature type="binding site" evidence="15">
    <location>
        <position position="47"/>
    </location>
    <ligand>
        <name>Mg(2+)</name>
        <dbReference type="ChEBI" id="CHEBI:18420"/>
    </ligand>
</feature>
<dbReference type="FunFam" id="3.30.160.20:FF:000003">
    <property type="entry name" value="Ribonuclease 3"/>
    <property type="match status" value="1"/>
</dbReference>
<dbReference type="Gene3D" id="3.30.160.20">
    <property type="match status" value="1"/>
</dbReference>
<keyword evidence="14 15" id="KW-0694">RNA-binding</keyword>
<dbReference type="EMBL" id="BMIF01000017">
    <property type="protein sequence ID" value="GGA80161.1"/>
    <property type="molecule type" value="Genomic_DNA"/>
</dbReference>
<dbReference type="PROSITE" id="PS50142">
    <property type="entry name" value="RNASE_3_2"/>
    <property type="match status" value="1"/>
</dbReference>
<dbReference type="RefSeq" id="WP_188722695.1">
    <property type="nucleotide sequence ID" value="NZ_BMIF01000017.1"/>
</dbReference>
<keyword evidence="5 15" id="KW-0963">Cytoplasm</keyword>
<accession>A0A916S1X0</accession>
<dbReference type="GO" id="GO:0046872">
    <property type="term" value="F:metal ion binding"/>
    <property type="evidence" value="ECO:0007669"/>
    <property type="project" value="UniProtKB-KW"/>
</dbReference>
<feature type="domain" description="RNase III" evidence="17">
    <location>
        <begin position="11"/>
        <end position="134"/>
    </location>
</feature>
<comment type="subunit">
    <text evidence="4 15">Homodimer.</text>
</comment>
<dbReference type="InterPro" id="IPR036389">
    <property type="entry name" value="RNase_III_sf"/>
</dbReference>
<evidence type="ECO:0000256" key="1">
    <source>
        <dbReference type="ARBA" id="ARBA00000109"/>
    </source>
</evidence>
<evidence type="ECO:0000256" key="11">
    <source>
        <dbReference type="ARBA" id="ARBA00022759"/>
    </source>
</evidence>
<comment type="subcellular location">
    <subcellularLocation>
        <location evidence="2 15">Cytoplasm</location>
    </subcellularLocation>
</comment>
<evidence type="ECO:0000256" key="12">
    <source>
        <dbReference type="ARBA" id="ARBA00022801"/>
    </source>
</evidence>
<dbReference type="InterPro" id="IPR000999">
    <property type="entry name" value="RNase_III_dom"/>
</dbReference>
<dbReference type="GO" id="GO:0005737">
    <property type="term" value="C:cytoplasm"/>
    <property type="evidence" value="ECO:0007669"/>
    <property type="project" value="UniProtKB-SubCell"/>
</dbReference>
<comment type="function">
    <text evidence="15">Digests double-stranded RNA. Involved in the processing of primary rRNA transcript to yield the immediate precursors to the large and small rRNAs (23S and 16S). Processes some mRNAs, and tRNAs when they are encoded in the rRNA operon. Processes pre-crRNA and tracrRNA of type II CRISPR loci if present in the organism.</text>
</comment>
<dbReference type="FunFam" id="1.10.1520.10:FF:000001">
    <property type="entry name" value="Ribonuclease 3"/>
    <property type="match status" value="1"/>
</dbReference>
<evidence type="ECO:0000259" key="17">
    <source>
        <dbReference type="PROSITE" id="PS50142"/>
    </source>
</evidence>
<dbReference type="Pfam" id="PF00035">
    <property type="entry name" value="dsrm"/>
    <property type="match status" value="1"/>
</dbReference>
<dbReference type="SUPFAM" id="SSF69065">
    <property type="entry name" value="RNase III domain-like"/>
    <property type="match status" value="1"/>
</dbReference>
<dbReference type="GO" id="GO:0008033">
    <property type="term" value="P:tRNA processing"/>
    <property type="evidence" value="ECO:0007669"/>
    <property type="project" value="UniProtKB-KW"/>
</dbReference>
<dbReference type="PROSITE" id="PS00517">
    <property type="entry name" value="RNASE_3_1"/>
    <property type="match status" value="1"/>
</dbReference>
<dbReference type="Pfam" id="PF14622">
    <property type="entry name" value="Ribonucleas_3_3"/>
    <property type="match status" value="1"/>
</dbReference>
<evidence type="ECO:0000256" key="15">
    <source>
        <dbReference type="HAMAP-Rule" id="MF_00104"/>
    </source>
</evidence>
<feature type="domain" description="DRBM" evidence="16">
    <location>
        <begin position="159"/>
        <end position="228"/>
    </location>
</feature>
<reference evidence="18" key="2">
    <citation type="submission" date="2020-09" db="EMBL/GenBank/DDBJ databases">
        <authorList>
            <person name="Sun Q."/>
            <person name="Zhou Y."/>
        </authorList>
    </citation>
    <scope>NUCLEOTIDE SEQUENCE</scope>
    <source>
        <strain evidence="18">CGMCC 1.15320</strain>
    </source>
</reference>
<evidence type="ECO:0000256" key="13">
    <source>
        <dbReference type="ARBA" id="ARBA00022842"/>
    </source>
</evidence>
<dbReference type="InterPro" id="IPR011907">
    <property type="entry name" value="RNase_III"/>
</dbReference>
<keyword evidence="9 15" id="KW-0540">Nuclease</keyword>
<organism evidence="18 19">
    <name type="scientific">Nitratireductor aestuarii</name>
    <dbReference type="NCBI Taxonomy" id="1735103"/>
    <lineage>
        <taxon>Bacteria</taxon>
        <taxon>Pseudomonadati</taxon>
        <taxon>Pseudomonadota</taxon>
        <taxon>Alphaproteobacteria</taxon>
        <taxon>Hyphomicrobiales</taxon>
        <taxon>Phyllobacteriaceae</taxon>
        <taxon>Nitratireductor</taxon>
    </lineage>
</organism>
<dbReference type="InterPro" id="IPR014720">
    <property type="entry name" value="dsRBD_dom"/>
</dbReference>
<comment type="cofactor">
    <cofactor evidence="15">
        <name>Mg(2+)</name>
        <dbReference type="ChEBI" id="CHEBI:18420"/>
    </cofactor>
</comment>
<keyword evidence="7 15" id="KW-0507">mRNA processing</keyword>
<keyword evidence="19" id="KW-1185">Reference proteome</keyword>
<reference evidence="18" key="1">
    <citation type="journal article" date="2014" name="Int. J. Syst. Evol. Microbiol.">
        <title>Complete genome sequence of Corynebacterium casei LMG S-19264T (=DSM 44701T), isolated from a smear-ripened cheese.</title>
        <authorList>
            <consortium name="US DOE Joint Genome Institute (JGI-PGF)"/>
            <person name="Walter F."/>
            <person name="Albersmeier A."/>
            <person name="Kalinowski J."/>
            <person name="Ruckert C."/>
        </authorList>
    </citation>
    <scope>NUCLEOTIDE SEQUENCE</scope>
    <source>
        <strain evidence="18">CGMCC 1.15320</strain>
    </source>
</reference>
<dbReference type="GO" id="GO:0006364">
    <property type="term" value="P:rRNA processing"/>
    <property type="evidence" value="ECO:0007669"/>
    <property type="project" value="UniProtKB-UniRule"/>
</dbReference>
<evidence type="ECO:0000256" key="5">
    <source>
        <dbReference type="ARBA" id="ARBA00022490"/>
    </source>
</evidence>
<keyword evidence="6 15" id="KW-0698">rRNA processing</keyword>
<comment type="caution">
    <text evidence="18">The sequence shown here is derived from an EMBL/GenBank/DDBJ whole genome shotgun (WGS) entry which is preliminary data.</text>
</comment>
<feature type="active site" evidence="15">
    <location>
        <position position="51"/>
    </location>
</feature>
<keyword evidence="8 15" id="KW-0819">tRNA processing</keyword>
<evidence type="ECO:0000256" key="9">
    <source>
        <dbReference type="ARBA" id="ARBA00022722"/>
    </source>
</evidence>
<dbReference type="SMART" id="SM00535">
    <property type="entry name" value="RIBOc"/>
    <property type="match status" value="1"/>
</dbReference>
<dbReference type="GO" id="GO:0042802">
    <property type="term" value="F:identical protein binding"/>
    <property type="evidence" value="ECO:0007669"/>
    <property type="project" value="UniProtKB-ARBA"/>
</dbReference>
<evidence type="ECO:0000259" key="16">
    <source>
        <dbReference type="PROSITE" id="PS50137"/>
    </source>
</evidence>
<comment type="catalytic activity">
    <reaction evidence="1 15">
        <text>Endonucleolytic cleavage to 5'-phosphomonoester.</text>
        <dbReference type="EC" id="3.1.26.3"/>
    </reaction>
</comment>
<proteinExistence type="inferred from homology"/>
<dbReference type="Proteomes" id="UP000636264">
    <property type="component" value="Unassembled WGS sequence"/>
</dbReference>
<dbReference type="AlphaFoldDB" id="A0A916S1X0"/>
<evidence type="ECO:0000256" key="2">
    <source>
        <dbReference type="ARBA" id="ARBA00004496"/>
    </source>
</evidence>
<dbReference type="GO" id="GO:0019843">
    <property type="term" value="F:rRNA binding"/>
    <property type="evidence" value="ECO:0007669"/>
    <property type="project" value="UniProtKB-KW"/>
</dbReference>
<keyword evidence="15" id="KW-0699">rRNA-binding</keyword>
<dbReference type="SUPFAM" id="SSF54768">
    <property type="entry name" value="dsRNA-binding domain-like"/>
    <property type="match status" value="1"/>
</dbReference>
<evidence type="ECO:0000256" key="6">
    <source>
        <dbReference type="ARBA" id="ARBA00022552"/>
    </source>
</evidence>
<evidence type="ECO:0000313" key="19">
    <source>
        <dbReference type="Proteomes" id="UP000636264"/>
    </source>
</evidence>
<evidence type="ECO:0000256" key="7">
    <source>
        <dbReference type="ARBA" id="ARBA00022664"/>
    </source>
</evidence>
<name>A0A916S1X0_9HYPH</name>
<dbReference type="Gene3D" id="1.10.1520.10">
    <property type="entry name" value="Ribonuclease III domain"/>
    <property type="match status" value="1"/>
</dbReference>
<keyword evidence="10 15" id="KW-0479">Metal-binding</keyword>
<comment type="similarity">
    <text evidence="3">Belongs to the ribonuclease III family.</text>
</comment>